<keyword evidence="4 5" id="KW-1283">Bacterial microcompartment</keyword>
<dbReference type="GO" id="GO:0046336">
    <property type="term" value="P:ethanolamine catabolic process"/>
    <property type="evidence" value="ECO:0007669"/>
    <property type="project" value="UniProtKB-UniRule"/>
</dbReference>
<dbReference type="GO" id="GO:0031419">
    <property type="term" value="F:cobalamin binding"/>
    <property type="evidence" value="ECO:0007669"/>
    <property type="project" value="UniProtKB-UniRule"/>
</dbReference>
<proteinExistence type="inferred from homology"/>
<gene>
    <name evidence="5" type="primary">eutC</name>
    <name evidence="6" type="ORF">EB812_03165</name>
</gene>
<keyword evidence="7" id="KW-1185">Reference proteome</keyword>
<comment type="subunit">
    <text evidence="5">The basic unit is a heterodimer which dimerizes to form tetramers. The heterotetramers trimerize; 6 large subunits form a core ring with 6 small subunits projecting outwards.</text>
</comment>
<dbReference type="GO" id="GO:0009350">
    <property type="term" value="C:ethanolamine ammonia-lyase complex"/>
    <property type="evidence" value="ECO:0007669"/>
    <property type="project" value="UniProtKB-UniRule"/>
</dbReference>
<evidence type="ECO:0000313" key="7">
    <source>
        <dbReference type="Proteomes" id="UP000292919"/>
    </source>
</evidence>
<comment type="cofactor">
    <cofactor evidence="5">
        <name>adenosylcob(III)alamin</name>
        <dbReference type="ChEBI" id="CHEBI:18408"/>
    </cofactor>
    <text evidence="5">Binds between the large and small subunits.</text>
</comment>
<dbReference type="GO" id="GO:0008851">
    <property type="term" value="F:ethanolamine ammonia-lyase activity"/>
    <property type="evidence" value="ECO:0007669"/>
    <property type="project" value="UniProtKB-UniRule"/>
</dbReference>
<dbReference type="InterPro" id="IPR009246">
    <property type="entry name" value="EutC"/>
</dbReference>
<name>A0A6H3FDQ1_9BACT</name>
<comment type="subcellular location">
    <subcellularLocation>
        <location evidence="5">Bacterial microcompartment</location>
    </subcellularLocation>
</comment>
<dbReference type="EC" id="4.3.1.7" evidence="5"/>
<dbReference type="PIRSF" id="PIRSF018982">
    <property type="entry name" value="EutC"/>
    <property type="match status" value="1"/>
</dbReference>
<comment type="catalytic activity">
    <reaction evidence="5">
        <text>ethanolamine = acetaldehyde + NH4(+)</text>
        <dbReference type="Rhea" id="RHEA:15313"/>
        <dbReference type="ChEBI" id="CHEBI:15343"/>
        <dbReference type="ChEBI" id="CHEBI:28938"/>
        <dbReference type="ChEBI" id="CHEBI:57603"/>
        <dbReference type="EC" id="4.3.1.7"/>
    </reaction>
</comment>
<dbReference type="Gene3D" id="3.40.50.11240">
    <property type="entry name" value="Ethanolamine ammonia-lyase light chain (EutC)"/>
    <property type="match status" value="1"/>
</dbReference>
<keyword evidence="2 5" id="KW-0456">Lyase</keyword>
<dbReference type="InterPro" id="IPR042255">
    <property type="entry name" value="EutC_N"/>
</dbReference>
<dbReference type="PANTHER" id="PTHR39330">
    <property type="entry name" value="ETHANOLAMINE AMMONIA-LYASE LIGHT CHAIN"/>
    <property type="match status" value="1"/>
</dbReference>
<dbReference type="GO" id="GO:0031471">
    <property type="term" value="C:ethanolamine degradation polyhedral organelle"/>
    <property type="evidence" value="ECO:0007669"/>
    <property type="project" value="UniProtKB-UniRule"/>
</dbReference>
<evidence type="ECO:0000256" key="3">
    <source>
        <dbReference type="ARBA" id="ARBA00023285"/>
    </source>
</evidence>
<keyword evidence="1 5" id="KW-0846">Cobalamin</keyword>
<dbReference type="Proteomes" id="UP000292919">
    <property type="component" value="Unassembled WGS sequence"/>
</dbReference>
<dbReference type="InterPro" id="IPR042251">
    <property type="entry name" value="EutC_C"/>
</dbReference>
<dbReference type="UniPathway" id="UPA00560"/>
<evidence type="ECO:0000256" key="2">
    <source>
        <dbReference type="ARBA" id="ARBA00023239"/>
    </source>
</evidence>
<comment type="similarity">
    <text evidence="5">Belongs to the EutC family.</text>
</comment>
<reference evidence="6 7" key="1">
    <citation type="submission" date="2018-12" db="EMBL/GenBank/DDBJ databases">
        <title>First genome draft of Desulfovibrio legallis sp. nov.</title>
        <authorList>
            <person name="Ben Dhia O."/>
            <person name="Najjari A."/>
            <person name="Ferjani R."/>
            <person name="Fhoula I."/>
            <person name="Fardeau M.-L."/>
            <person name="Boudabbous A."/>
            <person name="Ouzari H.I."/>
        </authorList>
    </citation>
    <scope>NUCLEOTIDE SEQUENCE [LARGE SCALE GENOMIC DNA]</scope>
    <source>
        <strain evidence="6 7">H1T</strain>
    </source>
</reference>
<dbReference type="PANTHER" id="PTHR39330:SF1">
    <property type="entry name" value="ETHANOLAMINE AMMONIA-LYASE SMALL SUBUNIT"/>
    <property type="match status" value="1"/>
</dbReference>
<dbReference type="HAMAP" id="MF_00601">
    <property type="entry name" value="EutC"/>
    <property type="match status" value="1"/>
</dbReference>
<dbReference type="AlphaFoldDB" id="A0A6H3FDQ1"/>
<comment type="pathway">
    <text evidence="5">Amine and polyamine degradation; ethanolamine degradation.</text>
</comment>
<dbReference type="GO" id="GO:0006520">
    <property type="term" value="P:amino acid metabolic process"/>
    <property type="evidence" value="ECO:0007669"/>
    <property type="project" value="InterPro"/>
</dbReference>
<evidence type="ECO:0000256" key="5">
    <source>
        <dbReference type="HAMAP-Rule" id="MF_00601"/>
    </source>
</evidence>
<sequence>MSRPRSSCPNPPVRADPWGELRGYTDARIALGRCGVSLPHDQWLRFRLAHAQARDAVLTSFDAAAVRADLEAAGLRCLELASAARHKDEFLTRPDKGRRLSEAAYAELGRFAATPGVAGADVSVVISDGLSARAVHENAAPFAVAFLERVRAAGLRAAPVVLVRYGRVAVADEVASLLRARLVVILIGERPGLSSPNSLGVYLTYAPFPGCTDEARNCISNVRPGGLSMEEGVRKLCYLVQGAFARGFTGVHLKDDMPADYLPFAPQYGALAAGGPGTDG</sequence>
<protein>
    <recommendedName>
        <fullName evidence="5">Ethanolamine ammonia-lyase small subunit</fullName>
        <shortName evidence="5">EAL small subunit</shortName>
        <ecNumber evidence="5">4.3.1.7</ecNumber>
    </recommendedName>
</protein>
<dbReference type="Pfam" id="PF05985">
    <property type="entry name" value="EutC"/>
    <property type="match status" value="1"/>
</dbReference>
<evidence type="ECO:0000256" key="4">
    <source>
        <dbReference type="ARBA" id="ARBA00024446"/>
    </source>
</evidence>
<feature type="binding site" evidence="5">
    <location>
        <position position="189"/>
    </location>
    <ligand>
        <name>adenosylcob(III)alamin</name>
        <dbReference type="ChEBI" id="CHEBI:18408"/>
    </ligand>
</feature>
<accession>A0A6H3FDQ1</accession>
<dbReference type="EMBL" id="SIXC01000003">
    <property type="protein sequence ID" value="TBH81105.1"/>
    <property type="molecule type" value="Genomic_DNA"/>
</dbReference>
<dbReference type="NCBIfam" id="NF003971">
    <property type="entry name" value="PRK05465.1"/>
    <property type="match status" value="1"/>
</dbReference>
<comment type="caution">
    <text evidence="6">The sequence shown here is derived from an EMBL/GenBank/DDBJ whole genome shotgun (WGS) entry which is preliminary data.</text>
</comment>
<keyword evidence="3 5" id="KW-0170">Cobalt</keyword>
<evidence type="ECO:0000256" key="1">
    <source>
        <dbReference type="ARBA" id="ARBA00022628"/>
    </source>
</evidence>
<feature type="binding site" evidence="5">
    <location>
        <position position="168"/>
    </location>
    <ligand>
        <name>adenosylcob(III)alamin</name>
        <dbReference type="ChEBI" id="CHEBI:18408"/>
    </ligand>
</feature>
<feature type="binding site" evidence="5">
    <location>
        <position position="218"/>
    </location>
    <ligand>
        <name>adenosylcob(III)alamin</name>
        <dbReference type="ChEBI" id="CHEBI:18408"/>
    </ligand>
</feature>
<evidence type="ECO:0000313" key="6">
    <source>
        <dbReference type="EMBL" id="TBH81105.1"/>
    </source>
</evidence>
<organism evidence="6 7">
    <name type="scientific">Desulfovibrio legallii</name>
    <dbReference type="NCBI Taxonomy" id="571438"/>
    <lineage>
        <taxon>Bacteria</taxon>
        <taxon>Pseudomonadati</taxon>
        <taxon>Thermodesulfobacteriota</taxon>
        <taxon>Desulfovibrionia</taxon>
        <taxon>Desulfovibrionales</taxon>
        <taxon>Desulfovibrionaceae</taxon>
        <taxon>Desulfovibrio</taxon>
    </lineage>
</organism>
<dbReference type="Gene3D" id="1.10.30.40">
    <property type="entry name" value="Ethanolamine ammonia-lyase light chain (EutC), N-terminal domain"/>
    <property type="match status" value="1"/>
</dbReference>
<comment type="function">
    <text evidence="5">Catalyzes the deamination of various vicinal amino-alcohols to oxo compounds. Allows this organism to utilize ethanolamine as the sole source of nitrogen and carbon in the presence of external vitamin B12.</text>
</comment>